<dbReference type="NCBIfam" id="NF005877">
    <property type="entry name" value="PRK07824.1"/>
    <property type="match status" value="1"/>
</dbReference>
<evidence type="ECO:0000313" key="5">
    <source>
        <dbReference type="Proteomes" id="UP000589552"/>
    </source>
</evidence>
<name>A0A7X9SWE2_9CORY</name>
<dbReference type="InterPro" id="IPR025110">
    <property type="entry name" value="AMP-bd_C"/>
</dbReference>
<dbReference type="SUPFAM" id="SSF56801">
    <property type="entry name" value="Acetyl-CoA synthetase-like"/>
    <property type="match status" value="1"/>
</dbReference>
<sequence length="415" mass="42187">MWPGLRALEAVPTLAHALDGKVSLLPVPADDPARTELLARTQRAGDPIDADVAIVACTSGSTGTPKGAMLTAANLRASIDATHSRLGGPGQWLLTTPPSHIAGLQVLLRTLRAGEVPVAMELSDGFRPSSLADAIAAMSGRRRYTSIVPLQLGRILGDAEATAALASLDGVLVGGQATSPELLRRARAAGVTVLTSYGSSETSGGTVYDGRPLDGADISIADGDSGRIVVSGPMVSRGYRNVDDPDLADGVFRTSDAGSFDHSGGTADSSDSSDPGGPGGGPVLRVLGRMDDVIISGGLKFLPGPIEDALTSLGDVAAAAVVGVPHPELGHAVVAAVTLHDADSPSPGATPPDPSAADTGAIEEHLRARLAPVLDKHQVPRAVFVVKQLPTLPSGKLDRTGLAATLAARWGMMSE</sequence>
<dbReference type="EMBL" id="JABAGA010000002">
    <property type="protein sequence ID" value="NMF09088.1"/>
    <property type="molecule type" value="Genomic_DNA"/>
</dbReference>
<dbReference type="AlphaFoldDB" id="A0A7X9SWE2"/>
<protein>
    <submittedName>
        <fullName evidence="4">AMP-binding protein</fullName>
    </submittedName>
</protein>
<feature type="compositionally biased region" description="Low complexity" evidence="1">
    <location>
        <begin position="263"/>
        <end position="275"/>
    </location>
</feature>
<feature type="domain" description="AMP-binding enzyme C-terminal" evidence="3">
    <location>
        <begin position="306"/>
        <end position="396"/>
    </location>
</feature>
<evidence type="ECO:0000259" key="3">
    <source>
        <dbReference type="Pfam" id="PF13193"/>
    </source>
</evidence>
<proteinExistence type="predicted"/>
<dbReference type="Proteomes" id="UP000589552">
    <property type="component" value="Unassembled WGS sequence"/>
</dbReference>
<dbReference type="PANTHER" id="PTHR43201">
    <property type="entry name" value="ACYL-COA SYNTHETASE"/>
    <property type="match status" value="1"/>
</dbReference>
<dbReference type="Gene3D" id="3.30.300.30">
    <property type="match status" value="1"/>
</dbReference>
<organism evidence="4 5">
    <name type="scientific">Corynebacterium xerosis</name>
    <dbReference type="NCBI Taxonomy" id="1725"/>
    <lineage>
        <taxon>Bacteria</taxon>
        <taxon>Bacillati</taxon>
        <taxon>Actinomycetota</taxon>
        <taxon>Actinomycetes</taxon>
        <taxon>Mycobacteriales</taxon>
        <taxon>Corynebacteriaceae</taxon>
        <taxon>Corynebacterium</taxon>
    </lineage>
</organism>
<dbReference type="Gene3D" id="3.40.50.12780">
    <property type="entry name" value="N-terminal domain of ligase-like"/>
    <property type="match status" value="1"/>
</dbReference>
<dbReference type="InterPro" id="IPR045851">
    <property type="entry name" value="AMP-bd_C_sf"/>
</dbReference>
<dbReference type="Pfam" id="PF00501">
    <property type="entry name" value="AMP-binding"/>
    <property type="match status" value="1"/>
</dbReference>
<dbReference type="GO" id="GO:0031956">
    <property type="term" value="F:medium-chain fatty acid-CoA ligase activity"/>
    <property type="evidence" value="ECO:0007669"/>
    <property type="project" value="TreeGrafter"/>
</dbReference>
<dbReference type="PROSITE" id="PS00455">
    <property type="entry name" value="AMP_BINDING"/>
    <property type="match status" value="1"/>
</dbReference>
<dbReference type="Pfam" id="PF13193">
    <property type="entry name" value="AMP-binding_C"/>
    <property type="match status" value="1"/>
</dbReference>
<accession>A0A7X9SWE2</accession>
<dbReference type="InterPro" id="IPR000873">
    <property type="entry name" value="AMP-dep_synth/lig_dom"/>
</dbReference>
<dbReference type="InterPro" id="IPR020845">
    <property type="entry name" value="AMP-binding_CS"/>
</dbReference>
<dbReference type="InterPro" id="IPR042099">
    <property type="entry name" value="ANL_N_sf"/>
</dbReference>
<comment type="caution">
    <text evidence="4">The sequence shown here is derived from an EMBL/GenBank/DDBJ whole genome shotgun (WGS) entry which is preliminary data.</text>
</comment>
<evidence type="ECO:0000256" key="1">
    <source>
        <dbReference type="SAM" id="MobiDB-lite"/>
    </source>
</evidence>
<evidence type="ECO:0000259" key="2">
    <source>
        <dbReference type="Pfam" id="PF00501"/>
    </source>
</evidence>
<reference evidence="4 5" key="1">
    <citation type="submission" date="2020-04" db="EMBL/GenBank/DDBJ databases">
        <authorList>
            <person name="Hitch T.C.A."/>
            <person name="Wylensek D."/>
            <person name="Clavel T."/>
        </authorList>
    </citation>
    <scope>NUCLEOTIDE SEQUENCE [LARGE SCALE GENOMIC DNA]</scope>
    <source>
        <strain evidence="4 5">BL-383-APC-2I</strain>
    </source>
</reference>
<gene>
    <name evidence="4" type="ORF">HF852_05665</name>
</gene>
<feature type="domain" description="AMP-dependent synthetase/ligase" evidence="2">
    <location>
        <begin position="42"/>
        <end position="239"/>
    </location>
</feature>
<evidence type="ECO:0000313" key="4">
    <source>
        <dbReference type="EMBL" id="NMF09088.1"/>
    </source>
</evidence>
<feature type="region of interest" description="Disordered" evidence="1">
    <location>
        <begin position="250"/>
        <end position="283"/>
    </location>
</feature>
<dbReference type="GO" id="GO:0006631">
    <property type="term" value="P:fatty acid metabolic process"/>
    <property type="evidence" value="ECO:0007669"/>
    <property type="project" value="TreeGrafter"/>
</dbReference>
<dbReference type="PANTHER" id="PTHR43201:SF32">
    <property type="entry name" value="2-SUCCINYLBENZOATE--COA LIGASE, CHLOROPLASTIC_PEROXISOMAL"/>
    <property type="match status" value="1"/>
</dbReference>